<name>A0A382U7E1_9ZZZZ</name>
<accession>A0A382U7E1</accession>
<reference evidence="1" key="1">
    <citation type="submission" date="2018-05" db="EMBL/GenBank/DDBJ databases">
        <authorList>
            <person name="Lanie J.A."/>
            <person name="Ng W.-L."/>
            <person name="Kazmierczak K.M."/>
            <person name="Andrzejewski T.M."/>
            <person name="Davidsen T.M."/>
            <person name="Wayne K.J."/>
            <person name="Tettelin H."/>
            <person name="Glass J.I."/>
            <person name="Rusch D."/>
            <person name="Podicherti R."/>
            <person name="Tsui H.-C.T."/>
            <person name="Winkler M.E."/>
        </authorList>
    </citation>
    <scope>NUCLEOTIDE SEQUENCE</scope>
</reference>
<sequence length="91" mass="10920">MKNSKNKFKVLNIKYNENISHLRWTVDRINDLKLVKCIVKQIKTRPITMKEILELNKKDPNLKKINQDYVQNEGFVKSLKEDQKYLNNEKS</sequence>
<protein>
    <submittedName>
        <fullName evidence="1">Uncharacterized protein</fullName>
    </submittedName>
</protein>
<gene>
    <name evidence="1" type="ORF">METZ01_LOCUS382565</name>
</gene>
<dbReference type="AlphaFoldDB" id="A0A382U7E1"/>
<dbReference type="EMBL" id="UINC01141770">
    <property type="protein sequence ID" value="SVD29711.1"/>
    <property type="molecule type" value="Genomic_DNA"/>
</dbReference>
<proteinExistence type="predicted"/>
<evidence type="ECO:0000313" key="1">
    <source>
        <dbReference type="EMBL" id="SVD29711.1"/>
    </source>
</evidence>
<organism evidence="1">
    <name type="scientific">marine metagenome</name>
    <dbReference type="NCBI Taxonomy" id="408172"/>
    <lineage>
        <taxon>unclassified sequences</taxon>
        <taxon>metagenomes</taxon>
        <taxon>ecological metagenomes</taxon>
    </lineage>
</organism>